<dbReference type="AlphaFoldDB" id="A0A922DLT9"/>
<dbReference type="EMBL" id="CM031835">
    <property type="protein sequence ID" value="KAG6686681.1"/>
    <property type="molecule type" value="Genomic_DNA"/>
</dbReference>
<reference evidence="1" key="1">
    <citation type="submission" date="2021-01" db="EMBL/GenBank/DDBJ databases">
        <authorList>
            <person name="Lovell J.T."/>
            <person name="Bentley N."/>
            <person name="Bhattarai G."/>
            <person name="Jenkins J.W."/>
            <person name="Sreedasyam A."/>
            <person name="Alarcon Y."/>
            <person name="Bock C."/>
            <person name="Boston L."/>
            <person name="Carlson J."/>
            <person name="Cervantes K."/>
            <person name="Clermont K."/>
            <person name="Krom N."/>
            <person name="Kubenka K."/>
            <person name="Mamidi S."/>
            <person name="Mattison C."/>
            <person name="Monteros M."/>
            <person name="Pisani C."/>
            <person name="Plott C."/>
            <person name="Rajasekar S."/>
            <person name="Rhein H.S."/>
            <person name="Rohla C."/>
            <person name="Song M."/>
            <person name="Hilaire R.S."/>
            <person name="Shu S."/>
            <person name="Wells L."/>
            <person name="Wang X."/>
            <person name="Webber J."/>
            <person name="Heerema R.J."/>
            <person name="Klein P."/>
            <person name="Conner P."/>
            <person name="Grauke L."/>
            <person name="Grimwood J."/>
            <person name="Schmutz J."/>
            <person name="Randall J.J."/>
        </authorList>
    </citation>
    <scope>NUCLEOTIDE SEQUENCE</scope>
    <source>
        <tissue evidence="1">Leaf</tissue>
    </source>
</reference>
<evidence type="ECO:0000313" key="2">
    <source>
        <dbReference type="Proteomes" id="UP000811246"/>
    </source>
</evidence>
<sequence length="71" mass="8249">MALSLRDRLLGVGETSCCQQISLFVAPLCCYYTRSLEYYKDCFKSKKIEKVVNRLQNLRETTQVVPIDHMT</sequence>
<name>A0A922DLT9_CARIL</name>
<protein>
    <submittedName>
        <fullName evidence="1">Uncharacterized protein</fullName>
    </submittedName>
</protein>
<evidence type="ECO:0000313" key="1">
    <source>
        <dbReference type="EMBL" id="KAG6686681.1"/>
    </source>
</evidence>
<dbReference type="Proteomes" id="UP000811246">
    <property type="component" value="Chromosome 11"/>
</dbReference>
<accession>A0A922DLT9</accession>
<proteinExistence type="predicted"/>
<gene>
    <name evidence="1" type="ORF">I3842_11G032300</name>
</gene>
<organism evidence="1 2">
    <name type="scientific">Carya illinoinensis</name>
    <name type="common">Pecan</name>
    <dbReference type="NCBI Taxonomy" id="32201"/>
    <lineage>
        <taxon>Eukaryota</taxon>
        <taxon>Viridiplantae</taxon>
        <taxon>Streptophyta</taxon>
        <taxon>Embryophyta</taxon>
        <taxon>Tracheophyta</taxon>
        <taxon>Spermatophyta</taxon>
        <taxon>Magnoliopsida</taxon>
        <taxon>eudicotyledons</taxon>
        <taxon>Gunneridae</taxon>
        <taxon>Pentapetalae</taxon>
        <taxon>rosids</taxon>
        <taxon>fabids</taxon>
        <taxon>Fagales</taxon>
        <taxon>Juglandaceae</taxon>
        <taxon>Carya</taxon>
    </lineage>
</organism>
<comment type="caution">
    <text evidence="1">The sequence shown here is derived from an EMBL/GenBank/DDBJ whole genome shotgun (WGS) entry which is preliminary data.</text>
</comment>